<feature type="domain" description="Ig-like" evidence="2">
    <location>
        <begin position="433"/>
        <end position="476"/>
    </location>
</feature>
<dbReference type="InterPro" id="IPR032179">
    <property type="entry name" value="Cry22Aa_Ig-like"/>
</dbReference>
<evidence type="ECO:0000259" key="2">
    <source>
        <dbReference type="Pfam" id="PF07523"/>
    </source>
</evidence>
<keyword evidence="1" id="KW-0732">Signal</keyword>
<evidence type="ECO:0000259" key="3">
    <source>
        <dbReference type="Pfam" id="PF16403"/>
    </source>
</evidence>
<feature type="signal peptide" evidence="1">
    <location>
        <begin position="1"/>
        <end position="22"/>
    </location>
</feature>
<organism evidence="4 5">
    <name type="scientific">Bifidobacterium crudilactis</name>
    <dbReference type="NCBI Taxonomy" id="327277"/>
    <lineage>
        <taxon>Bacteria</taxon>
        <taxon>Bacillati</taxon>
        <taxon>Actinomycetota</taxon>
        <taxon>Actinomycetes</taxon>
        <taxon>Bifidobacteriales</taxon>
        <taxon>Bifidobacteriaceae</taxon>
        <taxon>Bifidobacterium</taxon>
    </lineage>
</organism>
<feature type="chain" id="PRO_5039193463" evidence="1">
    <location>
        <begin position="23"/>
        <end position="477"/>
    </location>
</feature>
<evidence type="ECO:0000313" key="5">
    <source>
        <dbReference type="Proteomes" id="UP000767327"/>
    </source>
</evidence>
<evidence type="ECO:0000256" key="1">
    <source>
        <dbReference type="SAM" id="SignalP"/>
    </source>
</evidence>
<dbReference type="InterPro" id="IPR022038">
    <property type="entry name" value="Ig-like_bact"/>
</dbReference>
<dbReference type="RefSeq" id="WP_273173004.1">
    <property type="nucleotide sequence ID" value="NZ_JAAXZR010000012.1"/>
</dbReference>
<dbReference type="Gene3D" id="2.60.40.10">
    <property type="entry name" value="Immunoglobulins"/>
    <property type="match status" value="1"/>
</dbReference>
<reference evidence="4" key="2">
    <citation type="submission" date="2020-01" db="EMBL/GenBank/DDBJ databases">
        <authorList>
            <person name="Campanaro S."/>
        </authorList>
    </citation>
    <scope>NUCLEOTIDE SEQUENCE</scope>
    <source>
        <strain evidence="4">AS01afH2WH_6</strain>
    </source>
</reference>
<dbReference type="GO" id="GO:0005975">
    <property type="term" value="P:carbohydrate metabolic process"/>
    <property type="evidence" value="ECO:0007669"/>
    <property type="project" value="UniProtKB-ARBA"/>
</dbReference>
<feature type="domain" description="Pesticidal crystal protein Cry22Aa Ig-like" evidence="3">
    <location>
        <begin position="364"/>
        <end position="418"/>
    </location>
</feature>
<reference evidence="4" key="1">
    <citation type="journal article" date="2020" name="Biotechnol. Biofuels">
        <title>New insights from the biogas microbiome by comprehensive genome-resolved metagenomics of nearly 1600 species originating from multiple anaerobic digesters.</title>
        <authorList>
            <person name="Campanaro S."/>
            <person name="Treu L."/>
            <person name="Rodriguez-R L.M."/>
            <person name="Kovalovszki A."/>
            <person name="Ziels R.M."/>
            <person name="Maus I."/>
            <person name="Zhu X."/>
            <person name="Kougias P.G."/>
            <person name="Basile A."/>
            <person name="Luo G."/>
            <person name="Schluter A."/>
            <person name="Konstantinidis K.T."/>
            <person name="Angelidaki I."/>
        </authorList>
    </citation>
    <scope>NUCLEOTIDE SEQUENCE</scope>
    <source>
        <strain evidence="4">AS01afH2WH_6</strain>
    </source>
</reference>
<sequence>MQRTKIQVMGAIVAVIAMVVMAAGFGTELASAEDSGVTITTNFTQNQTFKGTTNLETTVSIANTSALKKGDSIVISLPTSGAINLARIQTNGGTSTGTFNTDSANGTVTYTLNADASLLSANMNFIINVPTNNVTTSNNVISAKTVTSAGAASEQSVTPSTFNTEHVDNGGSGYGGRRLILGIGLYGKEGAGTDNFIDGTAGVFIPNQRSMAANIVLDPGNYIESGKDTQRVITLCVSGDQASIGADDLFLKPSGATPEVYQKLTDVKGYSVKINGSCAVITIADDVNMYWAILGFHIQAPNIDGTYSYSAQYTSTAVQPQEQQLVNFVYQKTGNVGFIPQLFVDPKSVQVYSSDAVTDGALKNGVTASDVEDGDLTSKVVVSDKGGFDISKQGTYTVTYTVTDSSGNVVTATRTYTVVKDQTAVVSKDLSRAVGDAWSAQDSFVSAVDADGKAVELSGVTVDGKPDMSRPGVYEVK</sequence>
<accession>A0A971IC26</accession>
<feature type="non-terminal residue" evidence="4">
    <location>
        <position position="477"/>
    </location>
</feature>
<proteinExistence type="predicted"/>
<protein>
    <submittedName>
        <fullName evidence="4">DUF5011 domain-containing protein</fullName>
    </submittedName>
</protein>
<dbReference type="AlphaFoldDB" id="A0A971IC26"/>
<dbReference type="Pfam" id="PF07523">
    <property type="entry name" value="Big_3"/>
    <property type="match status" value="1"/>
</dbReference>
<dbReference type="InterPro" id="IPR013783">
    <property type="entry name" value="Ig-like_fold"/>
</dbReference>
<dbReference type="EMBL" id="JAAXZR010000012">
    <property type="protein sequence ID" value="NLT79279.1"/>
    <property type="molecule type" value="Genomic_DNA"/>
</dbReference>
<dbReference type="Proteomes" id="UP000767327">
    <property type="component" value="Unassembled WGS sequence"/>
</dbReference>
<comment type="caution">
    <text evidence="4">The sequence shown here is derived from an EMBL/GenBank/DDBJ whole genome shotgun (WGS) entry which is preliminary data.</text>
</comment>
<name>A0A971IC26_9BIFI</name>
<gene>
    <name evidence="4" type="ORF">GXW98_03205</name>
</gene>
<evidence type="ECO:0000313" key="4">
    <source>
        <dbReference type="EMBL" id="NLT79279.1"/>
    </source>
</evidence>
<dbReference type="Pfam" id="PF16403">
    <property type="entry name" value="Bact_surface_Ig-like"/>
    <property type="match status" value="1"/>
</dbReference>